<dbReference type="PANTHER" id="PTHR43384">
    <property type="entry name" value="SEPTUM SITE-DETERMINING PROTEIN MIND HOMOLOG, CHLOROPLASTIC-RELATED"/>
    <property type="match status" value="1"/>
</dbReference>
<evidence type="ECO:0000256" key="1">
    <source>
        <dbReference type="ARBA" id="ARBA00022741"/>
    </source>
</evidence>
<evidence type="ECO:0000259" key="3">
    <source>
        <dbReference type="Pfam" id="PF13614"/>
    </source>
</evidence>
<dbReference type="GO" id="GO:0009898">
    <property type="term" value="C:cytoplasmic side of plasma membrane"/>
    <property type="evidence" value="ECO:0007669"/>
    <property type="project" value="TreeGrafter"/>
</dbReference>
<dbReference type="Pfam" id="PF13614">
    <property type="entry name" value="AAA_31"/>
    <property type="match status" value="1"/>
</dbReference>
<organism evidence="4 5">
    <name type="scientific">Alcanivorax nanhaiticus</name>
    <dbReference type="NCBI Taxonomy" id="1177154"/>
    <lineage>
        <taxon>Bacteria</taxon>
        <taxon>Pseudomonadati</taxon>
        <taxon>Pseudomonadota</taxon>
        <taxon>Gammaproteobacteria</taxon>
        <taxon>Oceanospirillales</taxon>
        <taxon>Alcanivoracaceae</taxon>
        <taxon>Alcanivorax</taxon>
    </lineage>
</organism>
<feature type="domain" description="AAA" evidence="3">
    <location>
        <begin position="134"/>
        <end position="280"/>
    </location>
</feature>
<dbReference type="GO" id="GO:0005829">
    <property type="term" value="C:cytosol"/>
    <property type="evidence" value="ECO:0007669"/>
    <property type="project" value="TreeGrafter"/>
</dbReference>
<dbReference type="OrthoDB" id="5813333at2"/>
<dbReference type="InterPro" id="IPR050625">
    <property type="entry name" value="ParA/MinD_ATPase"/>
</dbReference>
<dbReference type="AlphaFoldDB" id="A0A095UPR0"/>
<keyword evidence="1" id="KW-0547">Nucleotide-binding</keyword>
<evidence type="ECO:0000313" key="5">
    <source>
        <dbReference type="Proteomes" id="UP000029444"/>
    </source>
</evidence>
<name>A0A095UPR0_9GAMM</name>
<dbReference type="eggNOG" id="COG4963">
    <property type="taxonomic scope" value="Bacteria"/>
</dbReference>
<dbReference type="EMBL" id="ARXV01000008">
    <property type="protein sequence ID" value="KGD64510.1"/>
    <property type="molecule type" value="Genomic_DNA"/>
</dbReference>
<dbReference type="STRING" id="1177154.Y5S_02265"/>
<accession>A0A095UPR0</accession>
<keyword evidence="2" id="KW-0067">ATP-binding</keyword>
<evidence type="ECO:0000313" key="4">
    <source>
        <dbReference type="EMBL" id="KGD64510.1"/>
    </source>
</evidence>
<dbReference type="GO" id="GO:0005524">
    <property type="term" value="F:ATP binding"/>
    <property type="evidence" value="ECO:0007669"/>
    <property type="project" value="UniProtKB-KW"/>
</dbReference>
<gene>
    <name evidence="4" type="ORF">Y5S_02265</name>
</gene>
<dbReference type="Proteomes" id="UP000029444">
    <property type="component" value="Unassembled WGS sequence"/>
</dbReference>
<dbReference type="RefSeq" id="WP_035233080.1">
    <property type="nucleotide sequence ID" value="NZ_ARXV01000008.1"/>
</dbReference>
<dbReference type="Gene3D" id="3.40.50.300">
    <property type="entry name" value="P-loop containing nucleotide triphosphate hydrolases"/>
    <property type="match status" value="1"/>
</dbReference>
<evidence type="ECO:0000256" key="2">
    <source>
        <dbReference type="ARBA" id="ARBA00022840"/>
    </source>
</evidence>
<reference evidence="4 5" key="1">
    <citation type="submission" date="2012-09" db="EMBL/GenBank/DDBJ databases">
        <title>Genome Sequence of alkane-degrading Bacterium Alcanivorax sp. 19-m-6.</title>
        <authorList>
            <person name="Lai Q."/>
            <person name="Shao Z."/>
        </authorList>
    </citation>
    <scope>NUCLEOTIDE SEQUENCE [LARGE SCALE GENOMIC DNA]</scope>
    <source>
        <strain evidence="4 5">19-m-6</strain>
    </source>
</reference>
<dbReference type="GO" id="GO:0051782">
    <property type="term" value="P:negative regulation of cell division"/>
    <property type="evidence" value="ECO:0007669"/>
    <property type="project" value="TreeGrafter"/>
</dbReference>
<dbReference type="SUPFAM" id="SSF52540">
    <property type="entry name" value="P-loop containing nucleoside triphosphate hydrolases"/>
    <property type="match status" value="1"/>
</dbReference>
<dbReference type="InterPro" id="IPR027417">
    <property type="entry name" value="P-loop_NTPase"/>
</dbReference>
<keyword evidence="5" id="KW-1185">Reference proteome</keyword>
<proteinExistence type="predicted"/>
<comment type="caution">
    <text evidence="4">The sequence shown here is derived from an EMBL/GenBank/DDBJ whole genome shotgun (WGS) entry which is preliminary data.</text>
</comment>
<dbReference type="PANTHER" id="PTHR43384:SF6">
    <property type="entry name" value="SEPTUM SITE-DETERMINING PROTEIN MIND HOMOLOG, CHLOROPLASTIC"/>
    <property type="match status" value="1"/>
</dbReference>
<dbReference type="PATRIC" id="fig|1177154.3.peg.2306"/>
<protein>
    <submittedName>
        <fullName evidence="4">Response regulator receiver domain-containing protein</fullName>
    </submittedName>
</protein>
<sequence>MKADFVVGLVFKNEMTKAQFGQAITGMKMGFVAVPFSSAAEVAEKLKAAGCGAVISEHGDDADGDIEQFQALFSALKVPMYCAHHEPSAPVIRQFMRAGAHDVFTIPPDVSEMEKDFAELKKMATDEPGEKKGKIISILNSKSGSGATTVAVNMAYDLATADDELKVALIDLDIQFGSVSLYLESNWQTTVMEAMGQAGRLDSTMLLTMMNRHESGLYALPAPHKITRLDRVTAQDVGRLLEVARSTFDVVILDLPRAINEWSEEVLRASDAIYMIIQRSLAVIRDAKLLTNYFPSAGIASEKITVVDNRYRSKHSAVTDKQIEETLKIKKMVRISNDYDTAISAHDHGVPLSKQSKNSRIARDIEQLSQSILAEITGEEVHQQSGLFGRFMGR</sequence>
<dbReference type="GO" id="GO:0016887">
    <property type="term" value="F:ATP hydrolysis activity"/>
    <property type="evidence" value="ECO:0007669"/>
    <property type="project" value="TreeGrafter"/>
</dbReference>
<dbReference type="InterPro" id="IPR025669">
    <property type="entry name" value="AAA_dom"/>
</dbReference>